<organism evidence="4 5">
    <name type="scientific">Micromonospora kangleipakensis</name>
    <dbReference type="NCBI Taxonomy" id="1077942"/>
    <lineage>
        <taxon>Bacteria</taxon>
        <taxon>Bacillati</taxon>
        <taxon>Actinomycetota</taxon>
        <taxon>Actinomycetes</taxon>
        <taxon>Micromonosporales</taxon>
        <taxon>Micromonosporaceae</taxon>
        <taxon>Micromonospora</taxon>
    </lineage>
</organism>
<evidence type="ECO:0000313" key="5">
    <source>
        <dbReference type="Proteomes" id="UP000294114"/>
    </source>
</evidence>
<evidence type="ECO:0000256" key="2">
    <source>
        <dbReference type="SAM" id="MobiDB-lite"/>
    </source>
</evidence>
<feature type="region of interest" description="Disordered" evidence="2">
    <location>
        <begin position="47"/>
        <end position="67"/>
    </location>
</feature>
<dbReference type="InterPro" id="IPR023393">
    <property type="entry name" value="START-like_dom_sf"/>
</dbReference>
<dbReference type="Gene3D" id="3.30.530.20">
    <property type="match status" value="1"/>
</dbReference>
<proteinExistence type="inferred from homology"/>
<dbReference type="AlphaFoldDB" id="A0A4Q8B9S8"/>
<dbReference type="OrthoDB" id="268331at2"/>
<sequence>MTHYGVDCCSRDTSTYWTAFRMFGLAFGKVRAAYPGIRLLVPENGLSRTHHRPHRRRPGAGAPGPRHLWEENDSGEVCTWGRVLTWDPPRTFAFTWLLGPDWQPPAADAAGSRVTVTFTPVDGGTRVDLVHDRLEAHGPGWERVRDAVAGDGGWPGLLRQYAATV</sequence>
<name>A0A4Q8B9S8_9ACTN</name>
<comment type="similarity">
    <text evidence="1">Belongs to the AHA1 family.</text>
</comment>
<dbReference type="RefSeq" id="WP_130333814.1">
    <property type="nucleotide sequence ID" value="NZ_SHLD01000001.1"/>
</dbReference>
<gene>
    <name evidence="4" type="ORF">EV384_2970</name>
</gene>
<feature type="domain" description="Activator of Hsp90 ATPase homologue 1/2-like C-terminal" evidence="3">
    <location>
        <begin position="64"/>
        <end position="160"/>
    </location>
</feature>
<dbReference type="Proteomes" id="UP000294114">
    <property type="component" value="Unassembled WGS sequence"/>
</dbReference>
<feature type="compositionally biased region" description="Basic residues" evidence="2">
    <location>
        <begin position="48"/>
        <end position="58"/>
    </location>
</feature>
<keyword evidence="5" id="KW-1185">Reference proteome</keyword>
<protein>
    <submittedName>
        <fullName evidence="4">Activator of Hsp90 ATPase-like protein</fullName>
    </submittedName>
</protein>
<evidence type="ECO:0000259" key="3">
    <source>
        <dbReference type="Pfam" id="PF08327"/>
    </source>
</evidence>
<dbReference type="SUPFAM" id="SSF55961">
    <property type="entry name" value="Bet v1-like"/>
    <property type="match status" value="1"/>
</dbReference>
<evidence type="ECO:0000313" key="4">
    <source>
        <dbReference type="EMBL" id="RZU74500.1"/>
    </source>
</evidence>
<dbReference type="EMBL" id="SHLD01000001">
    <property type="protein sequence ID" value="RZU74500.1"/>
    <property type="molecule type" value="Genomic_DNA"/>
</dbReference>
<dbReference type="Pfam" id="PF08327">
    <property type="entry name" value="AHSA1"/>
    <property type="match status" value="1"/>
</dbReference>
<accession>A0A4Q8B9S8</accession>
<dbReference type="InterPro" id="IPR013538">
    <property type="entry name" value="ASHA1/2-like_C"/>
</dbReference>
<comment type="caution">
    <text evidence="4">The sequence shown here is derived from an EMBL/GenBank/DDBJ whole genome shotgun (WGS) entry which is preliminary data.</text>
</comment>
<evidence type="ECO:0000256" key="1">
    <source>
        <dbReference type="ARBA" id="ARBA00006817"/>
    </source>
</evidence>
<reference evidence="4 5" key="1">
    <citation type="submission" date="2019-02" db="EMBL/GenBank/DDBJ databases">
        <title>Sequencing the genomes of 1000 actinobacteria strains.</title>
        <authorList>
            <person name="Klenk H.-P."/>
        </authorList>
    </citation>
    <scope>NUCLEOTIDE SEQUENCE [LARGE SCALE GENOMIC DNA]</scope>
    <source>
        <strain evidence="4 5">DSM 45612</strain>
    </source>
</reference>